<dbReference type="FunFam" id="1.20.920.30:FF:000002">
    <property type="entry name" value="Dynein axonemal heavy chain 3"/>
    <property type="match status" value="1"/>
</dbReference>
<dbReference type="GO" id="GO:0005874">
    <property type="term" value="C:microtubule"/>
    <property type="evidence" value="ECO:0007669"/>
    <property type="project" value="UniProtKB-KW"/>
</dbReference>
<dbReference type="Pfam" id="PF08385">
    <property type="entry name" value="DHC_N1"/>
    <property type="match status" value="1"/>
</dbReference>
<keyword evidence="15" id="KW-0969">Cilium</keyword>
<dbReference type="GO" id="GO:0005524">
    <property type="term" value="F:ATP binding"/>
    <property type="evidence" value="ECO:0007669"/>
    <property type="project" value="UniProtKB-KW"/>
</dbReference>
<evidence type="ECO:0000256" key="4">
    <source>
        <dbReference type="ARBA" id="ARBA00022701"/>
    </source>
</evidence>
<dbReference type="Pfam" id="PF01556">
    <property type="entry name" value="DnaJ_C"/>
    <property type="match status" value="1"/>
</dbReference>
<dbReference type="Gene3D" id="6.10.140.1060">
    <property type="match status" value="1"/>
</dbReference>
<dbReference type="Gene3D" id="1.20.58.1120">
    <property type="match status" value="1"/>
</dbReference>
<dbReference type="SMART" id="SM00271">
    <property type="entry name" value="DnaJ"/>
    <property type="match status" value="1"/>
</dbReference>
<dbReference type="InterPro" id="IPR012724">
    <property type="entry name" value="DnaJ"/>
</dbReference>
<dbReference type="GO" id="GO:0008270">
    <property type="term" value="F:zinc ion binding"/>
    <property type="evidence" value="ECO:0007669"/>
    <property type="project" value="UniProtKB-KW"/>
</dbReference>
<dbReference type="CDD" id="cd10719">
    <property type="entry name" value="DnaJ_zf"/>
    <property type="match status" value="1"/>
</dbReference>
<dbReference type="Gene3D" id="1.10.287.110">
    <property type="entry name" value="DnaJ domain"/>
    <property type="match status" value="1"/>
</dbReference>
<dbReference type="SUPFAM" id="SSF57938">
    <property type="entry name" value="DnaJ/Hsp40 cysteine-rich domain"/>
    <property type="match status" value="1"/>
</dbReference>
<dbReference type="InterPro" id="IPR036869">
    <property type="entry name" value="J_dom_sf"/>
</dbReference>
<feature type="region of interest" description="Disordered" evidence="22">
    <location>
        <begin position="44"/>
        <end position="65"/>
    </location>
</feature>
<dbReference type="FunFam" id="1.10.8.710:FF:000003">
    <property type="entry name" value="Dynein axonemal heavy chain 5"/>
    <property type="match status" value="1"/>
</dbReference>
<dbReference type="GO" id="GO:0008569">
    <property type="term" value="F:minus-end-directed microtubule motor activity"/>
    <property type="evidence" value="ECO:0007669"/>
    <property type="project" value="InterPro"/>
</dbReference>
<feature type="coiled-coil region" evidence="21">
    <location>
        <begin position="3477"/>
        <end position="3530"/>
    </location>
</feature>
<dbReference type="HAMAP" id="MF_01152">
    <property type="entry name" value="DnaJ"/>
    <property type="match status" value="1"/>
</dbReference>
<dbReference type="PANTHER" id="PTHR45703">
    <property type="entry name" value="DYNEIN HEAVY CHAIN"/>
    <property type="match status" value="1"/>
</dbReference>
<dbReference type="Gene3D" id="2.60.260.20">
    <property type="entry name" value="Urease metallochaperone UreE, N-terminal domain"/>
    <property type="match status" value="2"/>
</dbReference>
<keyword evidence="8 20" id="KW-0863">Zinc-finger</keyword>
<dbReference type="STRING" id="554055.A0A2P6V138"/>
<dbReference type="Pfam" id="PF00226">
    <property type="entry name" value="DnaJ"/>
    <property type="match status" value="1"/>
</dbReference>
<reference evidence="25 26" key="1">
    <citation type="journal article" date="2018" name="Plant J.">
        <title>Genome sequences of Chlorella sorokiniana UTEX 1602 and Micractinium conductrix SAG 241.80: implications to maltose excretion by a green alga.</title>
        <authorList>
            <person name="Arriola M.B."/>
            <person name="Velmurugan N."/>
            <person name="Zhang Y."/>
            <person name="Plunkett M.H."/>
            <person name="Hondzo H."/>
            <person name="Barney B.M."/>
        </authorList>
    </citation>
    <scope>NUCLEOTIDE SEQUENCE [LARGE SCALE GENOMIC DNA]</scope>
    <source>
        <strain evidence="25 26">SAG 241.80</strain>
    </source>
</reference>
<accession>A0A2P6V138</accession>
<dbReference type="Pfam" id="PF12774">
    <property type="entry name" value="AAA_6"/>
    <property type="match status" value="1"/>
</dbReference>
<dbReference type="FunFam" id="2.60.260.20:FF:000005">
    <property type="entry name" value="Chaperone protein dnaJ 1, mitochondrial"/>
    <property type="match status" value="1"/>
</dbReference>
<dbReference type="Pfam" id="PF12777">
    <property type="entry name" value="MT"/>
    <property type="match status" value="1"/>
</dbReference>
<dbReference type="InterPro" id="IPR035699">
    <property type="entry name" value="AAA_6"/>
</dbReference>
<evidence type="ECO:0000256" key="13">
    <source>
        <dbReference type="ARBA" id="ARBA00023017"/>
    </source>
</evidence>
<dbReference type="Pfam" id="PF18198">
    <property type="entry name" value="AAA_lid_11"/>
    <property type="match status" value="1"/>
</dbReference>
<comment type="similarity">
    <text evidence="2">Belongs to the dynein heavy chain family.</text>
</comment>
<evidence type="ECO:0000256" key="6">
    <source>
        <dbReference type="ARBA" id="ARBA00022737"/>
    </source>
</evidence>
<dbReference type="GO" id="GO:0030030">
    <property type="term" value="P:cell projection organization"/>
    <property type="evidence" value="ECO:0007669"/>
    <property type="project" value="UniProtKB-KW"/>
</dbReference>
<dbReference type="Gene3D" id="2.10.230.10">
    <property type="entry name" value="Heat shock protein DnaJ, cysteine-rich domain"/>
    <property type="match status" value="1"/>
</dbReference>
<evidence type="ECO:0000256" key="2">
    <source>
        <dbReference type="ARBA" id="ARBA00008887"/>
    </source>
</evidence>
<dbReference type="InterPro" id="IPR042219">
    <property type="entry name" value="AAA_lid_11_sf"/>
</dbReference>
<dbReference type="PROSITE" id="PS50076">
    <property type="entry name" value="DNAJ_2"/>
    <property type="match status" value="1"/>
</dbReference>
<dbReference type="InterPro" id="IPR024743">
    <property type="entry name" value="Dynein_HC_stalk"/>
</dbReference>
<dbReference type="FunFam" id="2.10.230.10:FF:000002">
    <property type="entry name" value="Molecular chaperone DnaJ"/>
    <property type="match status" value="1"/>
</dbReference>
<dbReference type="GO" id="GO:0009408">
    <property type="term" value="P:response to heat"/>
    <property type="evidence" value="ECO:0007669"/>
    <property type="project" value="InterPro"/>
</dbReference>
<keyword evidence="5 20" id="KW-0479">Metal-binding</keyword>
<keyword evidence="4" id="KW-0493">Microtubule</keyword>
<dbReference type="InterPro" id="IPR004273">
    <property type="entry name" value="Dynein_heavy_D6_P-loop"/>
</dbReference>
<keyword evidence="26" id="KW-1185">Reference proteome</keyword>
<dbReference type="FunFam" id="3.40.50.300:FF:002141">
    <property type="entry name" value="Dynein heavy chain"/>
    <property type="match status" value="1"/>
</dbReference>
<evidence type="ECO:0000256" key="20">
    <source>
        <dbReference type="PROSITE-ProRule" id="PRU00546"/>
    </source>
</evidence>
<evidence type="ECO:0000256" key="7">
    <source>
        <dbReference type="ARBA" id="ARBA00022741"/>
    </source>
</evidence>
<dbReference type="FunFam" id="3.20.180.20:FF:000001">
    <property type="entry name" value="Dynein axonemal heavy chain 5"/>
    <property type="match status" value="1"/>
</dbReference>
<dbReference type="InterPro" id="IPR036410">
    <property type="entry name" value="HSP_DnaJ_Cys-rich_dom_sf"/>
</dbReference>
<dbReference type="Gene3D" id="3.10.490.20">
    <property type="match status" value="1"/>
</dbReference>
<dbReference type="InterPro" id="IPR002939">
    <property type="entry name" value="DnaJ_C"/>
</dbReference>
<gene>
    <name evidence="25" type="ORF">C2E20_8536</name>
</gene>
<feature type="coiled-coil region" evidence="21">
    <location>
        <begin position="3692"/>
        <end position="3733"/>
    </location>
</feature>
<dbReference type="GO" id="GO:0051959">
    <property type="term" value="F:dynein light intermediate chain binding"/>
    <property type="evidence" value="ECO:0007669"/>
    <property type="project" value="InterPro"/>
</dbReference>
<dbReference type="CDD" id="cd10747">
    <property type="entry name" value="DnaJ_C"/>
    <property type="match status" value="1"/>
</dbReference>
<dbReference type="GO" id="GO:0045505">
    <property type="term" value="F:dynein intermediate chain binding"/>
    <property type="evidence" value="ECO:0007669"/>
    <property type="project" value="InterPro"/>
</dbReference>
<dbReference type="InterPro" id="IPR035706">
    <property type="entry name" value="AAA_9"/>
</dbReference>
<comment type="subcellular location">
    <subcellularLocation>
        <location evidence="1">Cytoplasm</location>
        <location evidence="1">Cytoskeleton</location>
        <location evidence="1">Flagellum axoneme</location>
    </subcellularLocation>
</comment>
<dbReference type="GO" id="GO:0007018">
    <property type="term" value="P:microtubule-based movement"/>
    <property type="evidence" value="ECO:0007669"/>
    <property type="project" value="InterPro"/>
</dbReference>
<dbReference type="Gene3D" id="1.20.1270.280">
    <property type="match status" value="1"/>
</dbReference>
<dbReference type="InterPro" id="IPR027417">
    <property type="entry name" value="P-loop_NTPase"/>
</dbReference>
<dbReference type="InterPro" id="IPR042228">
    <property type="entry name" value="Dynein_linker_3"/>
</dbReference>
<dbReference type="Pfam" id="PF17857">
    <property type="entry name" value="AAA_lid_1"/>
    <property type="match status" value="1"/>
</dbReference>
<sequence length="4917" mass="548247">MHAIYASAGSALVPPHSRTLGFGRPATACTRGCGCSALGSVPAHRGSSLRTAPQQQQRQQQQQQQQRQQLGLRLVVRAERDFYQILGVARDADKKTIKSSYRQLARKFHPDVNKEADAEQRFKDISAAYEVLSDDEKRGMYDRFGEAGLKGGFGAGGGGMGGMGGMGQDFSNPFDIFETFFGGGMGGGMGGMGGFGGMGGGSRMRNRPVAGDDQRYDLRLDFTEAVFGCQKEIEVSRLEECKTCSGSGVKAGSTPTTCDTCKGQGQVTQVTRTPLGMFQQVGICPTCGGSGEQSTPCGTCQGDGRVRGTKRISLRVPPGVDEGSRLRVRGEGDAGRRAGEPGDLYVFIGVKAHPELRREGVTIHSDVEISYIDAILGTTVKVTTLGNNELSTVDLKIPAGTQPGTTLVMSKRGVPKLGIANARGDHLVHVKVKIPKTIGGEERKLMEQLRELQTAALTAFHERSDVTRLLIYLDGRDLVATNSLPPKLKRKTAYFLKLARVPLAKPEDFDKQVVAGELSDALLDQLSALSAEVFLPLLAGGNLPMQGGGALPEVVARSVAESMHKFVASVQVSAGQMRNQTVLPLPPLSEAELGSGGPPGKEALVLLEAAVATWTRQIKGVLALDPEAAAGEAGGAAAGPLAELDYWADRAAQLNGIWEQLGRPRVHGVVTALAAAGSTYREPFEQLCREVDAARGVASENARFLKPLRKPLEKLHTMDDFPALAGLFKPILHTLLLIWQHAQHYSSAPRLVALVRQICNDLIAQARRFCPGPELAQLDPQEAADRLRLVLKVLGTFKSTYLEYKARSASAAPANPWRVQNGALFGRLDAFLARCQDVLELCTTGQEFGRLERVDIGGSRGRLLTASVRGIHADFTHAAERFHQVEYDVLDIDEPRFVEEFASFQRVVQDLERRLASVIIQGFDECTTVGATFKLIESFEGLVERDAISADLERKHAELVRTFLYELHEVADSFAAQKQDPVVPKNAAPHSGALAWVRGLRERVTGPMEKLKGLSSAVLASDIGVEMQRQSDDLIAAMDAYEAGLMAQWCAEACVVSEEKLCQPVLRAEAPSAEGRPPVLAVNFDPELDKLLREVHDLLLMPSLPAPIPERPLALYERSELFRQQIAALELVAEMHNNVAATILPVESGLLLLQLGDVDACLRRGIEALTWNSGSLDAYLAEATQLVREVDGLLRCIKDAVGQAQGILARWQHDVMFERKEGRVYGFEELGGAMRDLISTRHGAVTDGGKEIAKQLAALNRTLKVNKAAPAWRSFVAYLSDIVVDGLTKAIIASLNSLHSQASQGIGTLLMEIATQTITDSDAAPMLEVQLELSGPEVVWSPELGEGAGGVRAMLLDWVKRYFEIGTLMKRLDSGEGTYTKELDEDVRIREALAGVQMALLETEERCAAFRQQYVKYSHLWQVDMQAALREFLVAGAAGSPTGAAATAGVEHAAGPSLESFAAEIAKYKAIQDEVQALPSNTAVGWIKVDARPLKQALLTWNSKWVYLFMRHLRGEVEGSVQELYTFMASANATLDESLEEDQGPSSTTSRLDAEAVRAAAEEARRNRLYSIMACIREVQKRNDRTEAMFKPLEDTVVLLQRFGDQLDAGLVKQLEDGPRQWRLLCKKMFARREELAPFQTAEAIDVRRKSDAFGEKVDAYRAFFLQTAPFAVPEGDELSLEHVTTAYQLLDDFHHGSVQSRPSVMALLEEAEALRRQQDLFELYVSEYVFLQRCTEELGHLKALWDMIGAVLHTFTAWSGMLWGGINVEELMEACKQLTKDLKGLPKAVRSYDVYRLLEERVKAMQLSLPLVQDLHHPAMRDRHWLMLMKATGKRFVVDANFKLGDLLRLGLHACVDVCTEIVDRAQKELLALHKIEETWRSMDLTFSAYQDTEISQVSVDDVIIETLESDNLTLQNMSGGKYVQGNPKFLEAVASWQKKLGTVDLVLNVWKDVQRKWQALESIFVGSADIRVQLPEDSKRFDAVNADYVDLMKSAPDVTNVVEACAEGRQERLEGMLQQLELCEKALADYLETKRTAFPRFYFVAPTDLLDILSKGSNPQAIVRHLPKCFDNMHNLEFEKDAAGQPTKVAVGMYSGEGEYVPFAAPCHCDGPVEVWLQSVVDAMRAALSHEFKSIIPTYDDRPRTKWIFENSVQNTVVVSRLFYTQEVNEAFEELEDGNEDALKEVLERQKTQLADLIELINGQLSSNDRKKLITLCTVDVHARDVVQRMIEERVESGQCFQWQSQLRYQQNEKTKECQVNICDAEIKYMYEYIGNVGCLCITPLTDRCYITLTQAQRLCLGGAPAGPAGTGKTETCKDLARMLGVQCYVFNCSDQMDYKSMGQIFKGLAQSVLDALRARKERFMFEDNEIPLKPSVMAFITMNPGYPGRAELPESVKALFRPVSMAAPDLALICEIMLMSEGFQQSKLLSRKFIILYKLCEDLLSKSRHYDWKLRAIKTTLYVAGSMKRAAPGLTEDKVLLRALRDFNLGKLTADDTSIFLGLLSDLFPRTLEHVPRAIDTAFESKIKEAALELGYQPDPTFCLKISQLREIFEVRWSVFLLGPAGCGKSAIWRTLMRAQNNYGEKTIFRAINPKAVYRNELYGYLHPHTREWKEGLLSTTFRDMANNKSNKHQWIVLDGDIDAEWVESCNTVMDDNKMLTLASNERIPLTSSMRLLLEINHMNHCSPATVSRGGVIFVNADDIGWKPFVESWVEKLEAAEYKPLLSMLFSKYVDSTLDYCKRNFKHVVQLPAINQVQTLCSILQGLLPKESVRGAPPPDKKLLEHHFVFACIWAFGGCLLVDKLCDYRQVFSRWWQSEHKAVLFPPEGTVFDYYVQHEGENVCMAHWTQRVPQFTYMPDNFASLFVPTVETTRLSYLLDLLLPNQKHVMFVGNSGTGKTALMKDKLRSLDPDAFMSYTVNMNSKHDGPGLQPVLETPLEKKAGMRFGPPGSKRLIYFVDDMSLPFVDKYDTQSAIELLRQHIDYHGWYDKHKILQKEITNTQYVACLNPTAGSFAITPRMQRHFATFAVQMPSNDIVKSIYGQIIESHLAGGFEEEVSRLGPKLVDAMIELHRHVMTTMLPSAVKFHYQFNLRELANITQGMCRMSKDVFKQPLQARGGGVRQSVQVVRLFVHECERVLRDRLVSDADLAKFGEFRDAVLRKHFADVPLADIEAKPLLFNSFMVRDASEAALYAATPSDDALKRTLEEKLAEYNESNAVMELVLFEQAMEHVSRITRILDVPRGHAMLVGVGGSGKQSLARLAAFICGYEVFQISVSSTYGMADFKADLLSLYQKAGAKGMPVVLLMTDSQIVKEEFLIPLNDLLANGFIPDLCAPEDRDNFCNAVRNEVKSQGLVDTPEACWDFFIERVRKNLHVVLCFSPVGDKFRIRARQFPALVNCTVFDWFHPWPQEALVSVARRFLADVPDLPEALRETVAHHMAFAHTSVTEACNKYHDEYRRYNYTTPKSYLELISLYKQLLERKRSQLQQAKGRLESGVDKITSELIESIGQEKAKVDEEVEKSREDEDAAAALQTEVTAFQEECSRDLAAAEPIIQEAEAALNSLDKASLGELKSFGSPAAEIVQVLAACMVLCASGGNIPKDLSWNAGKKFMGNVDAFLKSLLNFDKDNIPVACVDRVERDYLSTPNFRPEYIRTKSSAAAGLSAWVINICKYFRIYQVVAPKRAALADANKRLDGANKKLTGIRAKVAELRARVAALEASLMQATEDKNVAIAQADRTANKAALAQRLITGLAGEYARWTESIAQMAATECNLVGDVLLSSSFVTYAGAFNAELRHELAEEKWLPDMLQRQIPSSQGVRPLDMLTDDSTKATWANEGLPTDSLSVENGAIVTSTSRWPLLIDPQLQGIKWVMKREEPNGLRIIQQSQPKYIDTVIHCIENGLPLLIENVPQNIDPVLDAVIQRRVMKRGRSMVLKLGDAEVEYNPRFRLYLQTKMSNPHFPPETTAQTTLVNFCVTEKGLEDQLLALIVDHERSDLQESATRLVRQLAEYTITLKQLEDNLLARLAASQGDILEDIPLIENLEETKRTAVQIAEQVKEAKQTEAAIQTAREVYRAVAQRGSLVYFLVDSLSALDRLYHYSMANFVRIMAKGMDQAPGGRDESAVPEDRRLGQEVEVPERVRLLIDSISQQLVSYVAQGLFERHKLLVATQLCMRILKKKGELSHEKFDYLLHGPQVANGPPNPVPDWLPQSCWQSVLALKEIPDYHALPEDLVSSSKRWREWLEMGRPEDEPLPGDWKRMPEFDRLLLFHALRPDRLTAAMAKFVAATLGKEYVTSQPYNLERSFQDAGPDTPIFVFLSPGVDVAGSVEALGRKLGFTAENGKYFSVSLGQGQEGIAMSRLTHAHKNGGWVLLQNIHLTIDWTSGPLEKRIDKLADGAHPDFRLFLSAEAPPLLERPLPISILQSCVKLTNEPPEGLKANLLRAYGNFSEEIMESCAKQTEYRSIICALSFFHAALLERKKFGVGNLPGSRSGIGWNMSYPFNTGDLLCCGQLAANYLDNNSKVPWDDLRYLFGEIMYGGHIVEEFDRRLANAYLHKYFNEGLLEGPQLFPGFYPPPPTMPHPQVMEYIEDSMPAESAVAFGLHPNAEIGFKLREAVAFCSNLQALQPHEAGGEEGLTVEEQARTVLESLMERIPPNFDLDDIRSRVDEYSPYVMVAIQEAERWNVLLSEMRRGLQELELGLKGDLTMTEPMERLMHALAVDRVPDSWMVVGYPTLRSLGSWMHNLLQRVAQIQEWTADLNVPKSVWLSGLFNPQSFLTAIKQTTARRNEWALDRTVLITEVTKKSPDQVDAPSRDGAYVHGLVLEGASWDDKLGQLDESKPKQLFTPMPVMLMRAVPAEKEPKDNIYQCPVYITERRFREEVFTSGLRTKESWTKWTTAGVCLHLDVVGL</sequence>
<keyword evidence="3" id="KW-0963">Cytoplasm</keyword>
<dbReference type="InterPro" id="IPR001305">
    <property type="entry name" value="HSP_DnaJ_Cys-rich_dom"/>
</dbReference>
<dbReference type="FunFam" id="1.20.58.1120:FF:000001">
    <property type="entry name" value="dynein heavy chain 2, axonemal"/>
    <property type="match status" value="1"/>
</dbReference>
<comment type="caution">
    <text evidence="25">The sequence shown here is derived from an EMBL/GenBank/DDBJ whole genome shotgun (WGS) entry which is preliminary data.</text>
</comment>
<feature type="coiled-coil region" evidence="21">
    <location>
        <begin position="4006"/>
        <end position="4078"/>
    </location>
</feature>
<dbReference type="InterPro" id="IPR013594">
    <property type="entry name" value="Dynein_heavy_tail"/>
</dbReference>
<protein>
    <submittedName>
        <fullName evidence="25">Flagellar outer dynein arm heavy chain beta</fullName>
    </submittedName>
</protein>
<dbReference type="Gene3D" id="3.40.50.300">
    <property type="entry name" value="P-loop containing nucleotide triphosphate hydrolases"/>
    <property type="match status" value="6"/>
</dbReference>
<dbReference type="SUPFAM" id="SSF49493">
    <property type="entry name" value="HSP40/DnaJ peptide-binding domain"/>
    <property type="match status" value="2"/>
</dbReference>
<dbReference type="InterPro" id="IPR024317">
    <property type="entry name" value="Dynein_heavy_chain_D4_dom"/>
</dbReference>
<dbReference type="InterPro" id="IPR043160">
    <property type="entry name" value="Dynein_C_barrel"/>
</dbReference>
<dbReference type="GO" id="GO:0051082">
    <property type="term" value="F:unfolded protein binding"/>
    <property type="evidence" value="ECO:0007669"/>
    <property type="project" value="InterPro"/>
</dbReference>
<dbReference type="InterPro" id="IPR001623">
    <property type="entry name" value="DnaJ_domain"/>
</dbReference>
<evidence type="ECO:0000256" key="18">
    <source>
        <dbReference type="ARBA" id="ARBA00023212"/>
    </source>
</evidence>
<dbReference type="PANTHER" id="PTHR45703:SF8">
    <property type="entry name" value="DYNEINS HEAVY CHAIN"/>
    <property type="match status" value="1"/>
</dbReference>
<keyword evidence="6" id="KW-0677">Repeat</keyword>
<dbReference type="Gene3D" id="1.10.472.130">
    <property type="match status" value="1"/>
</dbReference>
<dbReference type="Gene3D" id="3.20.180.20">
    <property type="entry name" value="Dynein heavy chain, N-terminal domain 2"/>
    <property type="match status" value="1"/>
</dbReference>
<dbReference type="OrthoDB" id="10251809at2759"/>
<dbReference type="EMBL" id="LHPF02000047">
    <property type="protein sequence ID" value="PSC67811.1"/>
    <property type="molecule type" value="Genomic_DNA"/>
</dbReference>
<feature type="coiled-coil region" evidence="21">
    <location>
        <begin position="2167"/>
        <end position="2202"/>
    </location>
</feature>
<dbReference type="InterPro" id="IPR013602">
    <property type="entry name" value="Dynein_heavy_linker"/>
</dbReference>
<keyword evidence="16" id="KW-0505">Motor protein</keyword>
<dbReference type="Pfam" id="PF18199">
    <property type="entry name" value="Dynein_C"/>
    <property type="match status" value="1"/>
</dbReference>
<evidence type="ECO:0000256" key="3">
    <source>
        <dbReference type="ARBA" id="ARBA00022490"/>
    </source>
</evidence>
<dbReference type="PROSITE" id="PS00636">
    <property type="entry name" value="DNAJ_1"/>
    <property type="match status" value="1"/>
</dbReference>
<dbReference type="InterPro" id="IPR043157">
    <property type="entry name" value="Dynein_AAA1S"/>
</dbReference>
<dbReference type="FunFam" id="1.20.140.100:FF:000001">
    <property type="entry name" value="dynein heavy chain 17, axonemal"/>
    <property type="match status" value="1"/>
</dbReference>
<dbReference type="Gene3D" id="1.20.920.20">
    <property type="match status" value="1"/>
</dbReference>
<dbReference type="InterPro" id="IPR018253">
    <property type="entry name" value="DnaJ_domain_CS"/>
</dbReference>
<dbReference type="Pfam" id="PF12781">
    <property type="entry name" value="AAA_9"/>
    <property type="match status" value="1"/>
</dbReference>
<organism evidence="25 26">
    <name type="scientific">Micractinium conductrix</name>
    <dbReference type="NCBI Taxonomy" id="554055"/>
    <lineage>
        <taxon>Eukaryota</taxon>
        <taxon>Viridiplantae</taxon>
        <taxon>Chlorophyta</taxon>
        <taxon>core chlorophytes</taxon>
        <taxon>Trebouxiophyceae</taxon>
        <taxon>Chlorellales</taxon>
        <taxon>Chlorellaceae</taxon>
        <taxon>Chlorella clade</taxon>
        <taxon>Micractinium</taxon>
    </lineage>
</organism>
<dbReference type="Pfam" id="PF08393">
    <property type="entry name" value="DHC_N2"/>
    <property type="match status" value="1"/>
</dbReference>
<evidence type="ECO:0000256" key="8">
    <source>
        <dbReference type="ARBA" id="ARBA00022771"/>
    </source>
</evidence>
<dbReference type="NCBIfam" id="NF008035">
    <property type="entry name" value="PRK10767.1"/>
    <property type="match status" value="1"/>
</dbReference>
<keyword evidence="18" id="KW-0206">Cytoskeleton</keyword>
<keyword evidence="12 25" id="KW-0282">Flagellum</keyword>
<dbReference type="GO" id="GO:0030286">
    <property type="term" value="C:dynein complex"/>
    <property type="evidence" value="ECO:0007669"/>
    <property type="project" value="UniProtKB-KW"/>
</dbReference>
<keyword evidence="13" id="KW-0243">Dynein</keyword>
<dbReference type="SUPFAM" id="SSF46565">
    <property type="entry name" value="Chaperone J-domain"/>
    <property type="match status" value="1"/>
</dbReference>
<evidence type="ECO:0000256" key="21">
    <source>
        <dbReference type="SAM" id="Coils"/>
    </source>
</evidence>
<evidence type="ECO:0000256" key="10">
    <source>
        <dbReference type="ARBA" id="ARBA00022833"/>
    </source>
</evidence>
<keyword evidence="11" id="KW-0067">ATP-binding</keyword>
<dbReference type="InterPro" id="IPR026983">
    <property type="entry name" value="DHC"/>
</dbReference>
<evidence type="ECO:0000313" key="26">
    <source>
        <dbReference type="Proteomes" id="UP000239649"/>
    </source>
</evidence>
<name>A0A2P6V138_9CHLO</name>
<proteinExistence type="inferred from homology"/>
<dbReference type="Gene3D" id="1.10.8.720">
    <property type="entry name" value="Region D6 of dynein motor"/>
    <property type="match status" value="1"/>
</dbReference>
<dbReference type="InterPro" id="IPR041466">
    <property type="entry name" value="Dynein_AAA5_ext"/>
</dbReference>
<dbReference type="SUPFAM" id="SSF52540">
    <property type="entry name" value="P-loop containing nucleoside triphosphate hydrolases"/>
    <property type="match status" value="4"/>
</dbReference>
<dbReference type="FunFam" id="3.10.490.20:FF:000009">
    <property type="entry name" value="Dynein heavy chain 4"/>
    <property type="match status" value="1"/>
</dbReference>
<evidence type="ECO:0000256" key="22">
    <source>
        <dbReference type="SAM" id="MobiDB-lite"/>
    </source>
</evidence>
<dbReference type="InterPro" id="IPR042222">
    <property type="entry name" value="Dynein_2_N"/>
</dbReference>
<feature type="zinc finger region" description="CR-type" evidence="20">
    <location>
        <begin position="228"/>
        <end position="309"/>
    </location>
</feature>
<dbReference type="Gene3D" id="1.20.140.100">
    <property type="entry name" value="Dynein heavy chain, N-terminal domain 2"/>
    <property type="match status" value="1"/>
</dbReference>
<dbReference type="Pfam" id="PF03028">
    <property type="entry name" value="Dynein_heavy"/>
    <property type="match status" value="1"/>
</dbReference>
<dbReference type="Gene3D" id="1.10.287.2620">
    <property type="match status" value="1"/>
</dbReference>
<dbReference type="FunFam" id="1.10.8.720:FF:000002">
    <property type="entry name" value="Dynein heavy chain 9, axonemal"/>
    <property type="match status" value="1"/>
</dbReference>
<evidence type="ECO:0000313" key="25">
    <source>
        <dbReference type="EMBL" id="PSC67811.1"/>
    </source>
</evidence>
<dbReference type="NCBIfam" id="TIGR02349">
    <property type="entry name" value="DnaJ_bact"/>
    <property type="match status" value="1"/>
</dbReference>
<keyword evidence="9" id="KW-0970">Cilium biogenesis/degradation</keyword>
<dbReference type="Pfam" id="PF00684">
    <property type="entry name" value="DnaJ_CXXCXGXG"/>
    <property type="match status" value="1"/>
</dbReference>
<dbReference type="PRINTS" id="PR00625">
    <property type="entry name" value="JDOMAIN"/>
</dbReference>
<dbReference type="CDD" id="cd06257">
    <property type="entry name" value="DnaJ"/>
    <property type="match status" value="1"/>
</dbReference>
<evidence type="ECO:0000259" key="24">
    <source>
        <dbReference type="PROSITE" id="PS51188"/>
    </source>
</evidence>
<dbReference type="PROSITE" id="PS51188">
    <property type="entry name" value="ZF_CR"/>
    <property type="match status" value="1"/>
</dbReference>
<dbReference type="Pfam" id="PF17852">
    <property type="entry name" value="Dynein_AAA_lid"/>
    <property type="match status" value="1"/>
</dbReference>
<dbReference type="Pfam" id="PF12775">
    <property type="entry name" value="AAA_7"/>
    <property type="match status" value="1"/>
</dbReference>
<feature type="domain" description="J" evidence="23">
    <location>
        <begin position="81"/>
        <end position="145"/>
    </location>
</feature>
<keyword evidence="19" id="KW-0966">Cell projection</keyword>
<keyword evidence="14 21" id="KW-0175">Coiled coil</keyword>
<dbReference type="Gene3D" id="1.10.8.710">
    <property type="match status" value="1"/>
</dbReference>
<evidence type="ECO:0000256" key="19">
    <source>
        <dbReference type="ARBA" id="ARBA00023273"/>
    </source>
</evidence>
<dbReference type="InterPro" id="IPR008971">
    <property type="entry name" value="HSP40/DnaJ_pept-bd"/>
</dbReference>
<evidence type="ECO:0000256" key="16">
    <source>
        <dbReference type="ARBA" id="ARBA00023175"/>
    </source>
</evidence>
<dbReference type="InterPro" id="IPR041589">
    <property type="entry name" value="DNAH3_AAA_lid_1"/>
</dbReference>
<keyword evidence="7" id="KW-0547">Nucleotide-binding</keyword>
<dbReference type="Gene3D" id="1.20.920.30">
    <property type="match status" value="1"/>
</dbReference>
<evidence type="ECO:0000256" key="1">
    <source>
        <dbReference type="ARBA" id="ARBA00004611"/>
    </source>
</evidence>
<dbReference type="InterPro" id="IPR041228">
    <property type="entry name" value="Dynein_C"/>
</dbReference>
<evidence type="ECO:0000256" key="9">
    <source>
        <dbReference type="ARBA" id="ARBA00022794"/>
    </source>
</evidence>
<feature type="domain" description="CR-type" evidence="24">
    <location>
        <begin position="228"/>
        <end position="309"/>
    </location>
</feature>
<dbReference type="InterPro" id="IPR041658">
    <property type="entry name" value="AAA_lid_11"/>
</dbReference>
<evidence type="ECO:0000256" key="11">
    <source>
        <dbReference type="ARBA" id="ARBA00022840"/>
    </source>
</evidence>
<evidence type="ECO:0000256" key="5">
    <source>
        <dbReference type="ARBA" id="ARBA00022723"/>
    </source>
</evidence>
<keyword evidence="10 20" id="KW-0862">Zinc</keyword>
<feature type="compositionally biased region" description="Low complexity" evidence="22">
    <location>
        <begin position="54"/>
        <end position="65"/>
    </location>
</feature>
<dbReference type="Proteomes" id="UP000239649">
    <property type="component" value="Unassembled WGS sequence"/>
</dbReference>
<dbReference type="FunFam" id="3.40.50.300:FF:000049">
    <property type="entry name" value="Dynein, axonemal, heavy chain 5"/>
    <property type="match status" value="1"/>
</dbReference>
<dbReference type="GO" id="GO:0006457">
    <property type="term" value="P:protein folding"/>
    <property type="evidence" value="ECO:0007669"/>
    <property type="project" value="InterPro"/>
</dbReference>
<evidence type="ECO:0000256" key="12">
    <source>
        <dbReference type="ARBA" id="ARBA00022846"/>
    </source>
</evidence>
<evidence type="ECO:0000256" key="15">
    <source>
        <dbReference type="ARBA" id="ARBA00023069"/>
    </source>
</evidence>
<dbReference type="GO" id="GO:0005929">
    <property type="term" value="C:cilium"/>
    <property type="evidence" value="ECO:0007669"/>
    <property type="project" value="UniProtKB-ARBA"/>
</dbReference>
<evidence type="ECO:0000256" key="17">
    <source>
        <dbReference type="ARBA" id="ARBA00023186"/>
    </source>
</evidence>
<evidence type="ECO:0000256" key="14">
    <source>
        <dbReference type="ARBA" id="ARBA00023054"/>
    </source>
</evidence>
<dbReference type="Gene3D" id="1.10.8.1220">
    <property type="match status" value="1"/>
</dbReference>
<dbReference type="Pfam" id="PF12780">
    <property type="entry name" value="AAA_8"/>
    <property type="match status" value="1"/>
</dbReference>
<dbReference type="GO" id="GO:0031072">
    <property type="term" value="F:heat shock protein binding"/>
    <property type="evidence" value="ECO:0007669"/>
    <property type="project" value="InterPro"/>
</dbReference>
<evidence type="ECO:0000259" key="23">
    <source>
        <dbReference type="PROSITE" id="PS50076"/>
    </source>
</evidence>
<keyword evidence="17" id="KW-0143">Chaperone</keyword>